<dbReference type="Proteomes" id="UP000325313">
    <property type="component" value="Unassembled WGS sequence"/>
</dbReference>
<organism evidence="1 2">
    <name type="scientific">Puccinia graminis f. sp. tritici</name>
    <dbReference type="NCBI Taxonomy" id="56615"/>
    <lineage>
        <taxon>Eukaryota</taxon>
        <taxon>Fungi</taxon>
        <taxon>Dikarya</taxon>
        <taxon>Basidiomycota</taxon>
        <taxon>Pucciniomycotina</taxon>
        <taxon>Pucciniomycetes</taxon>
        <taxon>Pucciniales</taxon>
        <taxon>Pucciniaceae</taxon>
        <taxon>Puccinia</taxon>
    </lineage>
</organism>
<evidence type="ECO:0000313" key="1">
    <source>
        <dbReference type="EMBL" id="KAA1084997.1"/>
    </source>
</evidence>
<sequence>MTIADWHVNHILNPVSTPCSYLRCNFQFPWQLIRPDGQPRPTIYRSRTKFSGITCPEIHATSDQMQKLPIASGTSALTSLALEVAKTAQSLFILSISYGNAKFLKKTYWAPRQVTLRAKSNKFAAASQVQSSGQIRSNRDYTILRVNRHDLAKDKSPSPDVLHTVELETTWTTRNETQPVCYCGTDRPEARRTSTRLSIYTRKSISGIRISSIKSTKGNPRVFPRIKYPSDGFSLLRIQPYERNDIDYPSDHIRKFDPKFDLEKDENEMVSGSVLSVKLDFGFSGRCQEEPYLKKAKASEFMIKTSPPSADITDRLLCSSYPLPSWVRAPVRGLRVGSRLSRDTPRGILGGSWISSGMYLGFQMIAGTGSSCISLLLHEGADPPQVQLCSTEPDLPHNQLLTS</sequence>
<evidence type="ECO:0000313" key="2">
    <source>
        <dbReference type="Proteomes" id="UP000325313"/>
    </source>
</evidence>
<proteinExistence type="predicted"/>
<dbReference type="AlphaFoldDB" id="A0A5B0N6V2"/>
<gene>
    <name evidence="1" type="ORF">PGTUg99_006587</name>
</gene>
<dbReference type="EMBL" id="VDEP01000421">
    <property type="protein sequence ID" value="KAA1084997.1"/>
    <property type="molecule type" value="Genomic_DNA"/>
</dbReference>
<comment type="caution">
    <text evidence="1">The sequence shown here is derived from an EMBL/GenBank/DDBJ whole genome shotgun (WGS) entry which is preliminary data.</text>
</comment>
<name>A0A5B0N6V2_PUCGR</name>
<reference evidence="1 2" key="1">
    <citation type="submission" date="2019-05" db="EMBL/GenBank/DDBJ databases">
        <title>Emergence of the Ug99 lineage of the wheat stem rust pathogen through somatic hybridization.</title>
        <authorList>
            <person name="Li F."/>
            <person name="Upadhyaya N.M."/>
            <person name="Sperschneider J."/>
            <person name="Matny O."/>
            <person name="Nguyen-Phuc H."/>
            <person name="Mago R."/>
            <person name="Raley C."/>
            <person name="Miller M.E."/>
            <person name="Silverstein K.A.T."/>
            <person name="Henningsen E."/>
            <person name="Hirsch C.D."/>
            <person name="Visser B."/>
            <person name="Pretorius Z.A."/>
            <person name="Steffenson B.J."/>
            <person name="Schwessinger B."/>
            <person name="Dodds P.N."/>
            <person name="Figueroa M."/>
        </authorList>
    </citation>
    <scope>NUCLEOTIDE SEQUENCE [LARGE SCALE GENOMIC DNA]</scope>
    <source>
        <strain evidence="1 2">Ug99</strain>
    </source>
</reference>
<protein>
    <submittedName>
        <fullName evidence="1">Uncharacterized protein</fullName>
    </submittedName>
</protein>
<accession>A0A5B0N6V2</accession>